<keyword evidence="3" id="KW-1185">Reference proteome</keyword>
<feature type="compositionally biased region" description="Basic residues" evidence="1">
    <location>
        <begin position="249"/>
        <end position="263"/>
    </location>
</feature>
<feature type="region of interest" description="Disordered" evidence="1">
    <location>
        <begin position="15"/>
        <end position="100"/>
    </location>
</feature>
<feature type="region of interest" description="Disordered" evidence="1">
    <location>
        <begin position="138"/>
        <end position="166"/>
    </location>
</feature>
<sequence length="263" mass="30083">MRRRGHPQLRARAETLHGESGRIRSLRARGAESGRRRPRRVRGRGPARLRTRVAVVRRRQRPARAGEPEALYRESGRGRSPRTRIAESRHGCPRRVRSGRGPRLRRCSVLCEPLHRRLCGPRPHNGYDRRRRRLRLRLLRSGRRPQSEPPVTDQRDPLHVPGRPGHGGQLLAHGGYAYGYALVQPLHGPGAAPGRIGSRLPLYDRQRVPCRGRPRGTGARRPRHLPLHQRQCVTHQRRDRSVGEAYGGRRVRAARPGRHRIPS</sequence>
<dbReference type="Proteomes" id="UP001153328">
    <property type="component" value="Unassembled WGS sequence"/>
</dbReference>
<feature type="compositionally biased region" description="Basic residues" evidence="1">
    <location>
        <begin position="91"/>
        <end position="100"/>
    </location>
</feature>
<feature type="compositionally biased region" description="Basic residues" evidence="1">
    <location>
        <begin position="36"/>
        <end position="62"/>
    </location>
</feature>
<protein>
    <submittedName>
        <fullName evidence="2">Uncharacterized protein</fullName>
    </submittedName>
</protein>
<evidence type="ECO:0000256" key="1">
    <source>
        <dbReference type="SAM" id="MobiDB-lite"/>
    </source>
</evidence>
<evidence type="ECO:0000313" key="3">
    <source>
        <dbReference type="Proteomes" id="UP001153328"/>
    </source>
</evidence>
<name>A0A9W4H1P5_9ACTN</name>
<proteinExistence type="predicted"/>
<evidence type="ECO:0000313" key="2">
    <source>
        <dbReference type="EMBL" id="CAG7642845.1"/>
    </source>
</evidence>
<dbReference type="AlphaFoldDB" id="A0A9W4H1P5"/>
<feature type="compositionally biased region" description="Basic residues" evidence="1">
    <location>
        <begin position="208"/>
        <end position="227"/>
    </location>
</feature>
<dbReference type="EMBL" id="CAJVAX010000017">
    <property type="protein sequence ID" value="CAG7642845.1"/>
    <property type="molecule type" value="Genomic_DNA"/>
</dbReference>
<comment type="caution">
    <text evidence="2">The sequence shown here is derived from an EMBL/GenBank/DDBJ whole genome shotgun (WGS) entry which is preliminary data.</text>
</comment>
<gene>
    <name evidence="2" type="ORF">SBRY_30704</name>
</gene>
<accession>A0A9W4H1P5</accession>
<feature type="region of interest" description="Disordered" evidence="1">
    <location>
        <begin position="205"/>
        <end position="263"/>
    </location>
</feature>
<feature type="compositionally biased region" description="Basic and acidic residues" evidence="1">
    <location>
        <begin position="64"/>
        <end position="77"/>
    </location>
</feature>
<organism evidence="2 3">
    <name type="scientific">Actinacidiphila bryophytorum</name>
    <dbReference type="NCBI Taxonomy" id="1436133"/>
    <lineage>
        <taxon>Bacteria</taxon>
        <taxon>Bacillati</taxon>
        <taxon>Actinomycetota</taxon>
        <taxon>Actinomycetes</taxon>
        <taxon>Kitasatosporales</taxon>
        <taxon>Streptomycetaceae</taxon>
        <taxon>Actinacidiphila</taxon>
    </lineage>
</organism>
<reference evidence="2" key="1">
    <citation type="submission" date="2021-06" db="EMBL/GenBank/DDBJ databases">
        <authorList>
            <person name="Arsene-Ploetze F."/>
        </authorList>
    </citation>
    <scope>NUCLEOTIDE SEQUENCE</scope>
    <source>
        <strain evidence="2">SBRY1</strain>
    </source>
</reference>